<comment type="caution">
    <text evidence="1">The sequence shown here is derived from an EMBL/GenBank/DDBJ whole genome shotgun (WGS) entry which is preliminary data.</text>
</comment>
<gene>
    <name evidence="1" type="ORF">L6452_26548</name>
</gene>
<name>A0ACB8ZVV1_ARCLA</name>
<reference evidence="1 2" key="2">
    <citation type="journal article" date="2022" name="Mol. Ecol. Resour.">
        <title>The genomes of chicory, endive, great burdock and yacon provide insights into Asteraceae paleo-polyploidization history and plant inulin production.</title>
        <authorList>
            <person name="Fan W."/>
            <person name="Wang S."/>
            <person name="Wang H."/>
            <person name="Wang A."/>
            <person name="Jiang F."/>
            <person name="Liu H."/>
            <person name="Zhao H."/>
            <person name="Xu D."/>
            <person name="Zhang Y."/>
        </authorList>
    </citation>
    <scope>NUCLEOTIDE SEQUENCE [LARGE SCALE GENOMIC DNA]</scope>
    <source>
        <strain evidence="2">cv. Niubang</strain>
    </source>
</reference>
<accession>A0ACB8ZVV1</accession>
<sequence>MMMEEGSDSPNQSQHSQTHQPQDYSKFTKSLQELKDLCSQLHAAAEYCESTFLKANHKHIVVGNTKEYVCRAVVSMVDHLGSVSANLDHHISETDTILQTEVRIDFLKQKLFTCQEYSDKLALAKLNWRVDTPRYNSRYLTPHVSDVLSRNISLRDVGDRVVANTKNIKQGFKMDEEVPLFFYTCIHKSSPSQFGGSVSEKGEETTDSSSFSVLSIGGRLSVSTKPQALSVQLQDKHKNKHGTLFRKSMTSSEILSFIRRRK</sequence>
<proteinExistence type="predicted"/>
<evidence type="ECO:0000313" key="1">
    <source>
        <dbReference type="EMBL" id="KAI3701456.1"/>
    </source>
</evidence>
<reference evidence="2" key="1">
    <citation type="journal article" date="2022" name="Mol. Ecol. Resour.">
        <title>The genomes of chicory, endive, great burdock and yacon provide insights into Asteraceae palaeo-polyploidization history and plant inulin production.</title>
        <authorList>
            <person name="Fan W."/>
            <person name="Wang S."/>
            <person name="Wang H."/>
            <person name="Wang A."/>
            <person name="Jiang F."/>
            <person name="Liu H."/>
            <person name="Zhao H."/>
            <person name="Xu D."/>
            <person name="Zhang Y."/>
        </authorList>
    </citation>
    <scope>NUCLEOTIDE SEQUENCE [LARGE SCALE GENOMIC DNA]</scope>
    <source>
        <strain evidence="2">cv. Niubang</strain>
    </source>
</reference>
<protein>
    <submittedName>
        <fullName evidence="1">Uncharacterized protein</fullName>
    </submittedName>
</protein>
<dbReference type="EMBL" id="CM042055">
    <property type="protein sequence ID" value="KAI3701456.1"/>
    <property type="molecule type" value="Genomic_DNA"/>
</dbReference>
<organism evidence="1 2">
    <name type="scientific">Arctium lappa</name>
    <name type="common">Greater burdock</name>
    <name type="synonym">Lappa major</name>
    <dbReference type="NCBI Taxonomy" id="4217"/>
    <lineage>
        <taxon>Eukaryota</taxon>
        <taxon>Viridiplantae</taxon>
        <taxon>Streptophyta</taxon>
        <taxon>Embryophyta</taxon>
        <taxon>Tracheophyta</taxon>
        <taxon>Spermatophyta</taxon>
        <taxon>Magnoliopsida</taxon>
        <taxon>eudicotyledons</taxon>
        <taxon>Gunneridae</taxon>
        <taxon>Pentapetalae</taxon>
        <taxon>asterids</taxon>
        <taxon>campanulids</taxon>
        <taxon>Asterales</taxon>
        <taxon>Asteraceae</taxon>
        <taxon>Carduoideae</taxon>
        <taxon>Cardueae</taxon>
        <taxon>Arctiinae</taxon>
        <taxon>Arctium</taxon>
    </lineage>
</organism>
<keyword evidence="2" id="KW-1185">Reference proteome</keyword>
<dbReference type="Proteomes" id="UP001055879">
    <property type="component" value="Linkage Group LG09"/>
</dbReference>
<evidence type="ECO:0000313" key="2">
    <source>
        <dbReference type="Proteomes" id="UP001055879"/>
    </source>
</evidence>